<reference evidence="2 3" key="1">
    <citation type="submission" date="2015-03" db="EMBL/GenBank/DDBJ databases">
        <title>RNA-seq based gene annotation and comparative genomics of four Zymoseptoria species reveal species-specific pathogenicity related genes and transposable element activity.</title>
        <authorList>
            <person name="Grandaubert J."/>
            <person name="Bhattacharyya A."/>
            <person name="Stukenbrock E.H."/>
        </authorList>
    </citation>
    <scope>NUCLEOTIDE SEQUENCE [LARGE SCALE GENOMIC DNA]</scope>
    <source>
        <strain evidence="2 3">Zb18110</strain>
    </source>
</reference>
<feature type="compositionally biased region" description="Acidic residues" evidence="1">
    <location>
        <begin position="368"/>
        <end position="377"/>
    </location>
</feature>
<feature type="compositionally biased region" description="Low complexity" evidence="1">
    <location>
        <begin position="230"/>
        <end position="242"/>
    </location>
</feature>
<feature type="compositionally biased region" description="Acidic residues" evidence="1">
    <location>
        <begin position="210"/>
        <end position="229"/>
    </location>
</feature>
<dbReference type="STRING" id="1047168.A0A0F4G421"/>
<feature type="compositionally biased region" description="Acidic residues" evidence="1">
    <location>
        <begin position="130"/>
        <end position="145"/>
    </location>
</feature>
<feature type="compositionally biased region" description="Basic and acidic residues" evidence="1">
    <location>
        <begin position="427"/>
        <end position="453"/>
    </location>
</feature>
<dbReference type="EMBL" id="LAFY01005904">
    <property type="protein sequence ID" value="KJX92039.1"/>
    <property type="molecule type" value="Genomic_DNA"/>
</dbReference>
<feature type="compositionally biased region" description="Polar residues" evidence="1">
    <location>
        <begin position="777"/>
        <end position="795"/>
    </location>
</feature>
<accession>A0A0F4G421</accession>
<dbReference type="Proteomes" id="UP000033647">
    <property type="component" value="Unassembled WGS sequence"/>
</dbReference>
<feature type="region of interest" description="Disordered" evidence="1">
    <location>
        <begin position="540"/>
        <end position="686"/>
    </location>
</feature>
<feature type="compositionally biased region" description="Low complexity" evidence="1">
    <location>
        <begin position="722"/>
        <end position="734"/>
    </location>
</feature>
<feature type="compositionally biased region" description="Acidic residues" evidence="1">
    <location>
        <begin position="639"/>
        <end position="649"/>
    </location>
</feature>
<feature type="compositionally biased region" description="Basic and acidic residues" evidence="1">
    <location>
        <begin position="314"/>
        <end position="328"/>
    </location>
</feature>
<feature type="compositionally biased region" description="Polar residues" evidence="1">
    <location>
        <begin position="736"/>
        <end position="746"/>
    </location>
</feature>
<feature type="compositionally biased region" description="Basic and acidic residues" evidence="1">
    <location>
        <begin position="747"/>
        <end position="762"/>
    </location>
</feature>
<evidence type="ECO:0000313" key="3">
    <source>
        <dbReference type="Proteomes" id="UP000033647"/>
    </source>
</evidence>
<feature type="compositionally biased region" description="Low complexity" evidence="1">
    <location>
        <begin position="410"/>
        <end position="420"/>
    </location>
</feature>
<gene>
    <name evidence="2" type="ORF">TI39_contig5949g00001</name>
</gene>
<organism evidence="2 3">
    <name type="scientific">Zymoseptoria brevis</name>
    <dbReference type="NCBI Taxonomy" id="1047168"/>
    <lineage>
        <taxon>Eukaryota</taxon>
        <taxon>Fungi</taxon>
        <taxon>Dikarya</taxon>
        <taxon>Ascomycota</taxon>
        <taxon>Pezizomycotina</taxon>
        <taxon>Dothideomycetes</taxon>
        <taxon>Dothideomycetidae</taxon>
        <taxon>Mycosphaerellales</taxon>
        <taxon>Mycosphaerellaceae</taxon>
        <taxon>Zymoseptoria</taxon>
    </lineage>
</organism>
<feature type="region of interest" description="Disordered" evidence="1">
    <location>
        <begin position="356"/>
        <end position="496"/>
    </location>
</feature>
<keyword evidence="3" id="KW-1185">Reference proteome</keyword>
<feature type="compositionally biased region" description="Acidic residues" evidence="1">
    <location>
        <begin position="287"/>
        <end position="304"/>
    </location>
</feature>
<dbReference type="OrthoDB" id="10551937at2759"/>
<evidence type="ECO:0000256" key="1">
    <source>
        <dbReference type="SAM" id="MobiDB-lite"/>
    </source>
</evidence>
<dbReference type="AlphaFoldDB" id="A0A0F4G421"/>
<name>A0A0F4G421_9PEZI</name>
<feature type="compositionally biased region" description="Basic residues" evidence="1">
    <location>
        <begin position="266"/>
        <end position="276"/>
    </location>
</feature>
<proteinExistence type="predicted"/>
<sequence>MPTHPPTDPPNAIALSLILSHISSHPHRLTTRPSQTAFLEKFTRTHKFPYRSPYWGNTFHDAKSLRTVLGNVMRKHGLPITIEEEEEVGSLDGVERLFHYGEEVLDVEFVEKVKEAAGSAEVGDIGLGESESDGEDEEEEEEEDQGGGSEAEELKALLERDDSEDEEYQPRKGRMREAKRKAVVKSQGRTKRKREVDSEGESGSGSGVEDGSDCEMDADGEEGTIESDSDSASNASNASTNDSPPPTKRRMRRQSSTARRVLTMARSRRLKRKQLRAHMLSNRDQESGSESDVDMDADGEDEVHSDDPSTASSDDDRPSTKRCVERQRQTAGLSPTERCRSLERDNSSILLECARHELDRDVGSGSDADAEGEDEEIECRFDRSASHASSSDNIVVARRRGGGDGAELESMVSTTSVTSTAQACRRSMSDEPRADDAHVEESVEVGHDGHGDADAVESDGEMNADGEEDEVGEEKGREDERQEEAEDVHFLRTSNVSFANASTEPYDFAERQETPIMLPPLETDESWDTVTTTLSEVYHEPDGAYERTSTNGNDRCADGQDEEDEEVGTYAMSIASSSDEEGPSIRRTVKRQRVDSVMHASSDGEALSIVRRAKRSKSRSVSSQREAKRQRLASPSTASDDDDDDDDDDIPSRGRTKTRQTTSSTRSSNSQPRSPRNSAERQRANIDSIINSFHSFDARTLTTHDTINIFPPHTSRRPRVLHPAPEEASPPHASKPTGQAGSTEPKAQTDHYRPRKPDRPPRDPSMPNNPHHCASSIAHTSSSKGFTNTTTTNKA</sequence>
<feature type="compositionally biased region" description="Low complexity" evidence="1">
    <location>
        <begin position="659"/>
        <end position="677"/>
    </location>
</feature>
<feature type="region of interest" description="Disordered" evidence="1">
    <location>
        <begin position="707"/>
        <end position="795"/>
    </location>
</feature>
<feature type="region of interest" description="Disordered" evidence="1">
    <location>
        <begin position="118"/>
        <end position="344"/>
    </location>
</feature>
<comment type="caution">
    <text evidence="2">The sequence shown here is derived from an EMBL/GenBank/DDBJ whole genome shotgun (WGS) entry which is preliminary data.</text>
</comment>
<feature type="compositionally biased region" description="Acidic residues" evidence="1">
    <location>
        <begin position="454"/>
        <end position="472"/>
    </location>
</feature>
<protein>
    <submittedName>
        <fullName evidence="2">Uncharacterized protein</fullName>
    </submittedName>
</protein>
<evidence type="ECO:0000313" key="2">
    <source>
        <dbReference type="EMBL" id="KJX92039.1"/>
    </source>
</evidence>
<feature type="compositionally biased region" description="Basic residues" evidence="1">
    <location>
        <begin position="171"/>
        <end position="193"/>
    </location>
</feature>